<sequence>MLVTQQSIRDTAPVQRIRYDLILAAPGLVFNTEEITLSVPVDKICDIRREAFKMAHKSSLTLRKLLSFIDKTNAIKATILPVRLRSQRLLQLRNSPRT</sequence>
<reference evidence="1" key="1">
    <citation type="journal article" date="2020" name="Fungal Divers.">
        <title>Resolving the Mortierellaceae phylogeny through synthesis of multi-gene phylogenetics and phylogenomics.</title>
        <authorList>
            <person name="Vandepol N."/>
            <person name="Liber J."/>
            <person name="Desiro A."/>
            <person name="Na H."/>
            <person name="Kennedy M."/>
            <person name="Barry K."/>
            <person name="Grigoriev I.V."/>
            <person name="Miller A.N."/>
            <person name="O'Donnell K."/>
            <person name="Stajich J.E."/>
            <person name="Bonito G."/>
        </authorList>
    </citation>
    <scope>NUCLEOTIDE SEQUENCE</scope>
    <source>
        <strain evidence="1">REB-010B</strain>
    </source>
</reference>
<evidence type="ECO:0000313" key="2">
    <source>
        <dbReference type="Proteomes" id="UP000738325"/>
    </source>
</evidence>
<dbReference type="EMBL" id="JAAAIP010000090">
    <property type="protein sequence ID" value="KAG0326141.1"/>
    <property type="molecule type" value="Genomic_DNA"/>
</dbReference>
<proteinExistence type="predicted"/>
<accession>A0A9P6RQ65</accession>
<keyword evidence="2" id="KW-1185">Reference proteome</keyword>
<dbReference type="Proteomes" id="UP000738325">
    <property type="component" value="Unassembled WGS sequence"/>
</dbReference>
<organism evidence="1 2">
    <name type="scientific">Dissophora globulifera</name>
    <dbReference type="NCBI Taxonomy" id="979702"/>
    <lineage>
        <taxon>Eukaryota</taxon>
        <taxon>Fungi</taxon>
        <taxon>Fungi incertae sedis</taxon>
        <taxon>Mucoromycota</taxon>
        <taxon>Mortierellomycotina</taxon>
        <taxon>Mortierellomycetes</taxon>
        <taxon>Mortierellales</taxon>
        <taxon>Mortierellaceae</taxon>
        <taxon>Dissophora</taxon>
    </lineage>
</organism>
<protein>
    <submittedName>
        <fullName evidence="1">Uncharacterized protein</fullName>
    </submittedName>
</protein>
<dbReference type="AlphaFoldDB" id="A0A9P6RQ65"/>
<comment type="caution">
    <text evidence="1">The sequence shown here is derived from an EMBL/GenBank/DDBJ whole genome shotgun (WGS) entry which is preliminary data.</text>
</comment>
<gene>
    <name evidence="1" type="ORF">BGZ99_010046</name>
</gene>
<name>A0A9P6RQ65_9FUNG</name>
<evidence type="ECO:0000313" key="1">
    <source>
        <dbReference type="EMBL" id="KAG0326141.1"/>
    </source>
</evidence>